<dbReference type="AlphaFoldDB" id="A0A3G9G7D2"/>
<name>A0A3G9G7D2_9CAUL</name>
<evidence type="ECO:0000313" key="2">
    <source>
        <dbReference type="EMBL" id="BBF81073.1"/>
    </source>
</evidence>
<dbReference type="RefSeq" id="WP_126421891.1">
    <property type="nucleotide sequence ID" value="NZ_AP018827.1"/>
</dbReference>
<organism evidence="2 3">
    <name type="scientific">Asticcacaulis excentricus</name>
    <dbReference type="NCBI Taxonomy" id="78587"/>
    <lineage>
        <taxon>Bacteria</taxon>
        <taxon>Pseudomonadati</taxon>
        <taxon>Pseudomonadota</taxon>
        <taxon>Alphaproteobacteria</taxon>
        <taxon>Caulobacterales</taxon>
        <taxon>Caulobacteraceae</taxon>
        <taxon>Asticcacaulis</taxon>
    </lineage>
</organism>
<dbReference type="Proteomes" id="UP000278756">
    <property type="component" value="Chromosome 1"/>
</dbReference>
<keyword evidence="1" id="KW-1133">Transmembrane helix</keyword>
<evidence type="ECO:0000313" key="3">
    <source>
        <dbReference type="Proteomes" id="UP000278756"/>
    </source>
</evidence>
<dbReference type="OrthoDB" id="7172048at2"/>
<reference evidence="3" key="1">
    <citation type="journal article" date="2017" name="Biotechnol. Biofuels">
        <title>Evaluation of environmental bacterial communities as a factor affecting the growth of duckweed Lemna minor.</title>
        <authorList>
            <person name="Ishizawa H."/>
            <person name="Kuroda M."/>
            <person name="Morikawa M."/>
            <person name="Ike M."/>
        </authorList>
    </citation>
    <scope>NUCLEOTIDE SEQUENCE [LARGE SCALE GENOMIC DNA]</scope>
    <source>
        <strain evidence="3">M6</strain>
    </source>
</reference>
<feature type="transmembrane region" description="Helical" evidence="1">
    <location>
        <begin position="7"/>
        <end position="24"/>
    </location>
</feature>
<keyword evidence="1" id="KW-0812">Transmembrane</keyword>
<feature type="transmembrane region" description="Helical" evidence="1">
    <location>
        <begin position="152"/>
        <end position="169"/>
    </location>
</feature>
<proteinExistence type="predicted"/>
<evidence type="ECO:0000256" key="1">
    <source>
        <dbReference type="SAM" id="Phobius"/>
    </source>
</evidence>
<gene>
    <name evidence="2" type="ORF">EM6_1668</name>
</gene>
<reference evidence="3" key="2">
    <citation type="journal article" date="2017" name="Plant Physiol. Biochem.">
        <title>Differential oxidative and antioxidative response of duckweed Lemna minor toward plant growth promoting/inhibiting bacteria.</title>
        <authorList>
            <person name="Ishizawa H."/>
            <person name="Kuroda M."/>
            <person name="Morikawa M."/>
            <person name="Ike M."/>
        </authorList>
    </citation>
    <scope>NUCLEOTIDE SEQUENCE [LARGE SCALE GENOMIC DNA]</scope>
    <source>
        <strain evidence="3">M6</strain>
    </source>
</reference>
<protein>
    <submittedName>
        <fullName evidence="2">Uncharacterized protein</fullName>
    </submittedName>
</protein>
<accession>A0A3G9G7D2</accession>
<sequence length="183" mass="19769">MKYVRWFIALIVVAYVGWIAFPVIKSALTPSYAPQVSMRQADVDTHVGGASILSADDSYGADVTAVPADSIQGETAVAAIETDNKPVIWLWGGVIVFYLIAAFLFAKGNVRAALAYGAAFVADVVLTFLTKGEAGSGLFDRILEILSGWDPRYTLTLVAMVLGFIILMARGRPLPKRHLAYEN</sequence>
<feature type="transmembrane region" description="Helical" evidence="1">
    <location>
        <begin position="113"/>
        <end position="132"/>
    </location>
</feature>
<dbReference type="EMBL" id="AP018827">
    <property type="protein sequence ID" value="BBF81073.1"/>
    <property type="molecule type" value="Genomic_DNA"/>
</dbReference>
<feature type="transmembrane region" description="Helical" evidence="1">
    <location>
        <begin position="88"/>
        <end position="106"/>
    </location>
</feature>
<keyword evidence="1" id="KW-0472">Membrane</keyword>